<accession>A0A6G9AUS1</accession>
<evidence type="ECO:0000313" key="3">
    <source>
        <dbReference type="Proteomes" id="UP000501802"/>
    </source>
</evidence>
<evidence type="ECO:0000313" key="2">
    <source>
        <dbReference type="EMBL" id="QIP16221.1"/>
    </source>
</evidence>
<name>A0A6G9AUS1_9BACT</name>
<evidence type="ECO:0000259" key="1">
    <source>
        <dbReference type="PROSITE" id="PS50930"/>
    </source>
</evidence>
<protein>
    <submittedName>
        <fullName evidence="2">LytTR family transcriptional regulator</fullName>
    </submittedName>
</protein>
<dbReference type="AlphaFoldDB" id="A0A6G9AUS1"/>
<organism evidence="2 3">
    <name type="scientific">Spirosoma aureum</name>
    <dbReference type="NCBI Taxonomy" id="2692134"/>
    <lineage>
        <taxon>Bacteria</taxon>
        <taxon>Pseudomonadati</taxon>
        <taxon>Bacteroidota</taxon>
        <taxon>Cytophagia</taxon>
        <taxon>Cytophagales</taxon>
        <taxon>Cytophagaceae</taxon>
        <taxon>Spirosoma</taxon>
    </lineage>
</organism>
<dbReference type="GO" id="GO:0003677">
    <property type="term" value="F:DNA binding"/>
    <property type="evidence" value="ECO:0007669"/>
    <property type="project" value="InterPro"/>
</dbReference>
<dbReference type="Proteomes" id="UP000501802">
    <property type="component" value="Chromosome"/>
</dbReference>
<reference evidence="2 3" key="1">
    <citation type="submission" date="2020-03" db="EMBL/GenBank/DDBJ databases">
        <authorList>
            <person name="Kim M.K."/>
        </authorList>
    </citation>
    <scope>NUCLEOTIDE SEQUENCE [LARGE SCALE GENOMIC DNA]</scope>
    <source>
        <strain evidence="2 3">BT328</strain>
    </source>
</reference>
<sequence length="128" mass="14376">MKFSKLTINTCRILYLMGWGNYTRIFLTDASPELNSTTLKKCVTMLPGFIRLSKSLAVNPTHIVQVRRNNDRSADVLVADIWLPVSRRRVTPVVRQLNSLPGGKIKGLAQFRSQHDSMGTPQSVFSSN</sequence>
<dbReference type="Pfam" id="PF04397">
    <property type="entry name" value="LytTR"/>
    <property type="match status" value="1"/>
</dbReference>
<dbReference type="EMBL" id="CP050063">
    <property type="protein sequence ID" value="QIP16221.1"/>
    <property type="molecule type" value="Genomic_DNA"/>
</dbReference>
<dbReference type="SMART" id="SM00850">
    <property type="entry name" value="LytTR"/>
    <property type="match status" value="1"/>
</dbReference>
<dbReference type="Gene3D" id="2.40.50.1020">
    <property type="entry name" value="LytTr DNA-binding domain"/>
    <property type="match status" value="1"/>
</dbReference>
<keyword evidence="3" id="KW-1185">Reference proteome</keyword>
<dbReference type="RefSeq" id="WP_167215915.1">
    <property type="nucleotide sequence ID" value="NZ_CP050063.1"/>
</dbReference>
<proteinExistence type="predicted"/>
<dbReference type="PROSITE" id="PS50930">
    <property type="entry name" value="HTH_LYTTR"/>
    <property type="match status" value="1"/>
</dbReference>
<feature type="domain" description="HTH LytTR-type" evidence="1">
    <location>
        <begin position="1"/>
        <end position="99"/>
    </location>
</feature>
<dbReference type="KEGG" id="spib:G8759_28060"/>
<gene>
    <name evidence="2" type="ORF">G8759_28060</name>
</gene>
<dbReference type="InterPro" id="IPR007492">
    <property type="entry name" value="LytTR_DNA-bd_dom"/>
</dbReference>